<gene>
    <name evidence="1" type="ORF">EJB05_27380</name>
</gene>
<sequence>MKARERSSLLLGLKLNLIDHAWVSCLDSSTKLVMQVHPVLGPRNKLTCVGLLEEVKNIQQISPEHFTDCANKDQDTCTSELAILNGELPEK</sequence>
<feature type="non-terminal residue" evidence="1">
    <location>
        <position position="1"/>
    </location>
</feature>
<reference evidence="1 2" key="1">
    <citation type="journal article" date="2019" name="Sci. Rep.">
        <title>A high-quality genome of Eragrostis curvula grass provides insights into Poaceae evolution and supports new strategies to enhance forage quality.</title>
        <authorList>
            <person name="Carballo J."/>
            <person name="Santos B.A.C.M."/>
            <person name="Zappacosta D."/>
            <person name="Garbus I."/>
            <person name="Selva J.P."/>
            <person name="Gallo C.A."/>
            <person name="Diaz A."/>
            <person name="Albertini E."/>
            <person name="Caccamo M."/>
            <person name="Echenique V."/>
        </authorList>
    </citation>
    <scope>NUCLEOTIDE SEQUENCE [LARGE SCALE GENOMIC DNA]</scope>
    <source>
        <strain evidence="2">cv. Victoria</strain>
        <tissue evidence="1">Leaf</tissue>
    </source>
</reference>
<comment type="caution">
    <text evidence="1">The sequence shown here is derived from an EMBL/GenBank/DDBJ whole genome shotgun (WGS) entry which is preliminary data.</text>
</comment>
<dbReference type="EMBL" id="RWGY01000013">
    <property type="protein sequence ID" value="TVU24915.1"/>
    <property type="molecule type" value="Genomic_DNA"/>
</dbReference>
<proteinExistence type="predicted"/>
<protein>
    <submittedName>
        <fullName evidence="1">Uncharacterized protein</fullName>
    </submittedName>
</protein>
<keyword evidence="2" id="KW-1185">Reference proteome</keyword>
<name>A0A5J9UN90_9POAL</name>
<dbReference type="OrthoDB" id="424465at2759"/>
<evidence type="ECO:0000313" key="2">
    <source>
        <dbReference type="Proteomes" id="UP000324897"/>
    </source>
</evidence>
<dbReference type="AlphaFoldDB" id="A0A5J9UN90"/>
<organism evidence="1 2">
    <name type="scientific">Eragrostis curvula</name>
    <name type="common">weeping love grass</name>
    <dbReference type="NCBI Taxonomy" id="38414"/>
    <lineage>
        <taxon>Eukaryota</taxon>
        <taxon>Viridiplantae</taxon>
        <taxon>Streptophyta</taxon>
        <taxon>Embryophyta</taxon>
        <taxon>Tracheophyta</taxon>
        <taxon>Spermatophyta</taxon>
        <taxon>Magnoliopsida</taxon>
        <taxon>Liliopsida</taxon>
        <taxon>Poales</taxon>
        <taxon>Poaceae</taxon>
        <taxon>PACMAD clade</taxon>
        <taxon>Chloridoideae</taxon>
        <taxon>Eragrostideae</taxon>
        <taxon>Eragrostidinae</taxon>
        <taxon>Eragrostis</taxon>
    </lineage>
</organism>
<dbReference type="Proteomes" id="UP000324897">
    <property type="component" value="Chromosome 2"/>
</dbReference>
<dbReference type="Gramene" id="TVU24915">
    <property type="protein sequence ID" value="TVU24915"/>
    <property type="gene ID" value="EJB05_27380"/>
</dbReference>
<accession>A0A5J9UN90</accession>
<evidence type="ECO:0000313" key="1">
    <source>
        <dbReference type="EMBL" id="TVU24915.1"/>
    </source>
</evidence>